<evidence type="ECO:0000256" key="8">
    <source>
        <dbReference type="ARBA" id="ARBA00023136"/>
    </source>
</evidence>
<dbReference type="SUPFAM" id="SSF101801">
    <property type="entry name" value="Surface presentation of antigens (SPOA)"/>
    <property type="match status" value="1"/>
</dbReference>
<dbReference type="InterPro" id="IPR028976">
    <property type="entry name" value="CheC-like_sf"/>
</dbReference>
<dbReference type="EMBL" id="ARYH01000001">
    <property type="protein sequence ID" value="KCZ84279.1"/>
    <property type="molecule type" value="Genomic_DNA"/>
</dbReference>
<dbReference type="InterPro" id="IPR036429">
    <property type="entry name" value="SpoA-like_sf"/>
</dbReference>
<evidence type="ECO:0000256" key="10">
    <source>
        <dbReference type="ARBA" id="ARBA00025044"/>
    </source>
</evidence>
<protein>
    <recommendedName>
        <fullName evidence="4">Flagellar motor switch protein FliM</fullName>
    </recommendedName>
</protein>
<dbReference type="Proteomes" id="UP000027446">
    <property type="component" value="Unassembled WGS sequence"/>
</dbReference>
<comment type="subcellular location">
    <subcellularLocation>
        <location evidence="1">Bacterial flagellum basal body</location>
    </subcellularLocation>
    <subcellularLocation>
        <location evidence="2">Cell membrane</location>
        <topology evidence="2">Peripheral membrane protein</topology>
    </subcellularLocation>
</comment>
<gene>
    <name evidence="13" type="ORF">HAD_01330</name>
</gene>
<dbReference type="InterPro" id="IPR001543">
    <property type="entry name" value="FliN-like_C"/>
</dbReference>
<evidence type="ECO:0000313" key="13">
    <source>
        <dbReference type="EMBL" id="KCZ84279.1"/>
    </source>
</evidence>
<dbReference type="Gene3D" id="2.30.330.10">
    <property type="entry name" value="SpoA-like"/>
    <property type="match status" value="1"/>
</dbReference>
<dbReference type="RefSeq" id="WP_035568871.1">
    <property type="nucleotide sequence ID" value="NZ_ARYH01000001.1"/>
</dbReference>
<keyword evidence="7" id="KW-0283">Flagellar rotation</keyword>
<evidence type="ECO:0000259" key="12">
    <source>
        <dbReference type="Pfam" id="PF01052"/>
    </source>
</evidence>
<evidence type="ECO:0000256" key="6">
    <source>
        <dbReference type="ARBA" id="ARBA00022500"/>
    </source>
</evidence>
<feature type="region of interest" description="Disordered" evidence="11">
    <location>
        <begin position="51"/>
        <end position="105"/>
    </location>
</feature>
<keyword evidence="9" id="KW-0975">Bacterial flagellum</keyword>
<dbReference type="GO" id="GO:0050918">
    <property type="term" value="P:positive chemotaxis"/>
    <property type="evidence" value="ECO:0007669"/>
    <property type="project" value="TreeGrafter"/>
</dbReference>
<evidence type="ECO:0000256" key="1">
    <source>
        <dbReference type="ARBA" id="ARBA00004117"/>
    </source>
</evidence>
<evidence type="ECO:0000256" key="11">
    <source>
        <dbReference type="SAM" id="MobiDB-lite"/>
    </source>
</evidence>
<dbReference type="PANTHER" id="PTHR30034:SF6">
    <property type="entry name" value="YOP PROTEINS TRANSLOCATION PROTEIN Q"/>
    <property type="match status" value="1"/>
</dbReference>
<dbReference type="GO" id="GO:0071978">
    <property type="term" value="P:bacterial-type flagellum-dependent swarming motility"/>
    <property type="evidence" value="ECO:0007669"/>
    <property type="project" value="TreeGrafter"/>
</dbReference>
<evidence type="ECO:0000256" key="2">
    <source>
        <dbReference type="ARBA" id="ARBA00004202"/>
    </source>
</evidence>
<organism evidence="13 14">
    <name type="scientific">Hyphomonas adhaerens MHS-3</name>
    <dbReference type="NCBI Taxonomy" id="1280949"/>
    <lineage>
        <taxon>Bacteria</taxon>
        <taxon>Pseudomonadati</taxon>
        <taxon>Pseudomonadota</taxon>
        <taxon>Alphaproteobacteria</taxon>
        <taxon>Hyphomonadales</taxon>
        <taxon>Hyphomonadaceae</taxon>
        <taxon>Hyphomonas</taxon>
    </lineage>
</organism>
<evidence type="ECO:0000256" key="5">
    <source>
        <dbReference type="ARBA" id="ARBA00022475"/>
    </source>
</evidence>
<accession>A0A069E3B0</accession>
<comment type="caution">
    <text evidence="13">The sequence shown here is derived from an EMBL/GenBank/DDBJ whole genome shotgun (WGS) entry which is preliminary data.</text>
</comment>
<dbReference type="PATRIC" id="fig|1280949.3.peg.272"/>
<dbReference type="PANTHER" id="PTHR30034">
    <property type="entry name" value="FLAGELLAR MOTOR SWITCH PROTEIN FLIM"/>
    <property type="match status" value="1"/>
</dbReference>
<comment type="similarity">
    <text evidence="3">Belongs to the FliM family.</text>
</comment>
<sequence length="367" mass="37926">MKSDLPLAADDGWDMSPRRESKVMVDMPTSFEPLSPNRPLPSARGVLSPAEIEALLRPDLSDLPDTPAPPEPETITDKPLPDVETSAPGAESGRQAMASPTTDIPVTARRLASRLSLGLRKGCGLRAAAAARSVREGDFDSGLTGDMAGQGTAIACFAVGEGEVDAMLVLSPELANALIETACGGGGLPGDWAPRELTPLDSALLEGLVRPLGHAIAPGLSFAGMETEADFAAALARPGTAEIIDFEIRVDGGRHAARLILSEEIAEQTAPEVLPAPRAVAETAPAGEAPPPPVTVLLTARVASLSVPLSRLSDLTAGSTLLLGVPADQPVELLSGGRDGPVVAEAQIGRKGNKMALRISRRLPGFR</sequence>
<feature type="domain" description="Flagellar motor switch protein FliN-like C-terminal" evidence="12">
    <location>
        <begin position="294"/>
        <end position="362"/>
    </location>
</feature>
<evidence type="ECO:0000313" key="14">
    <source>
        <dbReference type="Proteomes" id="UP000027446"/>
    </source>
</evidence>
<dbReference type="Gene3D" id="3.40.1550.10">
    <property type="entry name" value="CheC-like"/>
    <property type="match status" value="1"/>
</dbReference>
<keyword evidence="8" id="KW-0472">Membrane</keyword>
<dbReference type="Pfam" id="PF01052">
    <property type="entry name" value="FliMN_C"/>
    <property type="match status" value="1"/>
</dbReference>
<evidence type="ECO:0000256" key="4">
    <source>
        <dbReference type="ARBA" id="ARBA00021898"/>
    </source>
</evidence>
<name>A0A069E3B0_9PROT</name>
<evidence type="ECO:0000256" key="3">
    <source>
        <dbReference type="ARBA" id="ARBA00011049"/>
    </source>
</evidence>
<dbReference type="GO" id="GO:0005886">
    <property type="term" value="C:plasma membrane"/>
    <property type="evidence" value="ECO:0007669"/>
    <property type="project" value="UniProtKB-SubCell"/>
</dbReference>
<keyword evidence="5" id="KW-1003">Cell membrane</keyword>
<comment type="function">
    <text evidence="10">FliM is one of three proteins (FliG, FliN, FliM) that forms the rotor-mounted switch complex (C ring), located at the base of the basal body. This complex interacts with the CheY and CheZ chemotaxis proteins, in addition to contacting components of the motor that determine the direction of flagellar rotation.</text>
</comment>
<proteinExistence type="inferred from homology"/>
<dbReference type="GO" id="GO:0009425">
    <property type="term" value="C:bacterial-type flagellum basal body"/>
    <property type="evidence" value="ECO:0007669"/>
    <property type="project" value="UniProtKB-SubCell"/>
</dbReference>
<keyword evidence="6" id="KW-0145">Chemotaxis</keyword>
<keyword evidence="14" id="KW-1185">Reference proteome</keyword>
<reference evidence="13 14" key="1">
    <citation type="journal article" date="2014" name="Antonie Van Leeuwenhoek">
        <title>Hyphomonas beringensis sp. nov. and Hyphomonas chukchiensis sp. nov., isolated from surface seawater of the Bering Sea and Chukchi Sea.</title>
        <authorList>
            <person name="Li C."/>
            <person name="Lai Q."/>
            <person name="Li G."/>
            <person name="Dong C."/>
            <person name="Wang J."/>
            <person name="Liao Y."/>
            <person name="Shao Z."/>
        </authorList>
    </citation>
    <scope>NUCLEOTIDE SEQUENCE [LARGE SCALE GENOMIC DNA]</scope>
    <source>
        <strain evidence="13 14">MHS-3</strain>
    </source>
</reference>
<evidence type="ECO:0000256" key="9">
    <source>
        <dbReference type="ARBA" id="ARBA00023143"/>
    </source>
</evidence>
<dbReference type="eggNOG" id="COG1886">
    <property type="taxonomic scope" value="Bacteria"/>
</dbReference>
<feature type="region of interest" description="Disordered" evidence="11">
    <location>
        <begin position="1"/>
        <end position="21"/>
    </location>
</feature>
<dbReference type="AlphaFoldDB" id="A0A069E3B0"/>
<evidence type="ECO:0000256" key="7">
    <source>
        <dbReference type="ARBA" id="ARBA00022779"/>
    </source>
</evidence>
<dbReference type="STRING" id="1280949.HAD_01330"/>
<dbReference type="OrthoDB" id="7616423at2"/>